<evidence type="ECO:0000256" key="9">
    <source>
        <dbReference type="ARBA" id="ARBA00044876"/>
    </source>
</evidence>
<evidence type="ECO:0000256" key="26">
    <source>
        <dbReference type="SAM" id="Phobius"/>
    </source>
</evidence>
<evidence type="ECO:0000256" key="6">
    <source>
        <dbReference type="ARBA" id="ARBA00022989"/>
    </source>
</evidence>
<protein>
    <recommendedName>
        <fullName evidence="22">Lysosomal dipeptide transporter MFSD1</fullName>
    </recommendedName>
    <alternativeName>
        <fullName evidence="23">Major facilitator superfamily domain-containing protein 1</fullName>
    </alternativeName>
</protein>
<dbReference type="Proteomes" id="UP000291189">
    <property type="component" value="Unassembled WGS sequence"/>
</dbReference>
<evidence type="ECO:0000256" key="7">
    <source>
        <dbReference type="ARBA" id="ARBA00023136"/>
    </source>
</evidence>
<sequence length="443" mass="47085">MSTSVDTAPPGGRRALVVWLTGVSVYFLAIFHRSSLGVAGIAAAERFDISASQLSTFTVLQLLVYAGMQVPVGVLIDRYGPQRLLFVGAVLMTAAQLGFAFTAVYAGAVVARVFVGIGDAMVFISVLRLVASWFPPMRSPVLTAWTALLGQCGALVAAIPLAHSLAVFGWTPTFAVSAAVGLVLGVLVILLVRDVPPGFPPSRSVKAAREVGRDLKLSWRDPGTRLGLWSHFTAQFGANVLGLLWGYPFFVHSEHTGTPAAGLLMTLLVVTFMVGGPLIGGFIARHPWHRSTLVLSIILAMMLSWAAVLLYPGDAPVWLLGIMVVTTGLGGPGSMIGFDLARTFNPATRLGSATGIVNVGGFVASLLMMLAIGLLLDLLTPGSGTEYPPSAYKQAMSVQYVGWVLGLVLIWRYRRRARAHLARTQPATYRAMTGQDDAAPSER</sequence>
<evidence type="ECO:0000256" key="10">
    <source>
        <dbReference type="ARBA" id="ARBA00044878"/>
    </source>
</evidence>
<evidence type="ECO:0000313" key="29">
    <source>
        <dbReference type="Proteomes" id="UP000291189"/>
    </source>
</evidence>
<dbReference type="InterPro" id="IPR052187">
    <property type="entry name" value="MFSD1"/>
</dbReference>
<evidence type="ECO:0000256" key="18">
    <source>
        <dbReference type="ARBA" id="ARBA00044903"/>
    </source>
</evidence>
<feature type="transmembrane region" description="Helical" evidence="26">
    <location>
        <begin position="396"/>
        <end position="413"/>
    </location>
</feature>
<evidence type="ECO:0000256" key="17">
    <source>
        <dbReference type="ARBA" id="ARBA00044900"/>
    </source>
</evidence>
<dbReference type="PANTHER" id="PTHR23512">
    <property type="entry name" value="MAJOR FACILITATOR SUPERFAMILY DOMAIN-CONTAINING PROTEIN 1"/>
    <property type="match status" value="1"/>
</dbReference>
<feature type="transmembrane region" description="Helical" evidence="26">
    <location>
        <begin position="350"/>
        <end position="376"/>
    </location>
</feature>
<keyword evidence="6 26" id="KW-1133">Transmembrane helix</keyword>
<evidence type="ECO:0000256" key="3">
    <source>
        <dbReference type="ARBA" id="ARBA00008335"/>
    </source>
</evidence>
<keyword evidence="5 26" id="KW-0812">Transmembrane</keyword>
<name>A0A4Q5IWP9_9ACTN</name>
<dbReference type="InterPro" id="IPR011701">
    <property type="entry name" value="MFS"/>
</dbReference>
<comment type="catalytic activity">
    <reaction evidence="16">
        <text>L-arginyl-L-alpha-amino acid(out) = L-arginyl-L-alpha-amino acid(in)</text>
        <dbReference type="Rhea" id="RHEA:79371"/>
        <dbReference type="ChEBI" id="CHEBI:84315"/>
    </reaction>
</comment>
<dbReference type="AlphaFoldDB" id="A0A4Q5IWP9"/>
<dbReference type="SUPFAM" id="SSF103473">
    <property type="entry name" value="MFS general substrate transporter"/>
    <property type="match status" value="1"/>
</dbReference>
<comment type="catalytic activity">
    <reaction evidence="20">
        <text>L-alanyl-L-lysine(out) = L-alanyl-L-lysine(in)</text>
        <dbReference type="Rhea" id="RHEA:79415"/>
        <dbReference type="ChEBI" id="CHEBI:192470"/>
    </reaction>
</comment>
<comment type="catalytic activity">
    <reaction evidence="19">
        <text>L-histidyl-L-alpha-amino acid(out) = L-histidyl-L-alpha-amino acid(in)</text>
        <dbReference type="Rhea" id="RHEA:79379"/>
        <dbReference type="ChEBI" id="CHEBI:229964"/>
    </reaction>
</comment>
<evidence type="ECO:0000256" key="24">
    <source>
        <dbReference type="ARBA" id="ARBA00045709"/>
    </source>
</evidence>
<feature type="transmembrane region" description="Helical" evidence="26">
    <location>
        <begin position="292"/>
        <end position="311"/>
    </location>
</feature>
<comment type="catalytic activity">
    <reaction evidence="18">
        <text>L-arginyl-glycine(out) = L-arginyl-glycine(in)</text>
        <dbReference type="Rhea" id="RHEA:79391"/>
        <dbReference type="ChEBI" id="CHEBI:229955"/>
    </reaction>
</comment>
<dbReference type="CDD" id="cd06174">
    <property type="entry name" value="MFS"/>
    <property type="match status" value="1"/>
</dbReference>
<comment type="catalytic activity">
    <reaction evidence="21">
        <text>L-lysyl-glycine(out) = L-lysyl-glycine(in)</text>
        <dbReference type="Rhea" id="RHEA:79407"/>
        <dbReference type="ChEBI" id="CHEBI:191202"/>
    </reaction>
</comment>
<evidence type="ECO:0000256" key="5">
    <source>
        <dbReference type="ARBA" id="ARBA00022692"/>
    </source>
</evidence>
<comment type="function">
    <text evidence="24">Lysosomal dipeptide uniporter that selectively exports lysine, arginine or histidine-containing dipeptides with a net positive charge from the lysosome lumen into the cytosol. Could play a role in a specific type of protein O-glycosylation indirectly regulating macrophages migration and tissue invasion. Also essential for liver homeostasis.</text>
</comment>
<keyword evidence="4" id="KW-0813">Transport</keyword>
<comment type="subunit">
    <text evidence="25">Homodimer. Interacts with lysosomal protein GLMP (via lumenal domain); the interaction starts while both proteins are still in the endoplasmic reticulum and is required for stabilization of MFSD1 in lysosomes but has no direct effect on its targeting to lysosomes or transporter activity.</text>
</comment>
<evidence type="ECO:0000256" key="14">
    <source>
        <dbReference type="ARBA" id="ARBA00044893"/>
    </source>
</evidence>
<comment type="catalytic activity">
    <reaction evidence="14">
        <text>L-alpha-aminoacyl-L-lysine(out) = L-alpha-aminoacyl-L-lysine(in)</text>
        <dbReference type="Rhea" id="RHEA:79383"/>
        <dbReference type="ChEBI" id="CHEBI:229966"/>
    </reaction>
</comment>
<feature type="transmembrane region" description="Helical" evidence="26">
    <location>
        <begin position="12"/>
        <end position="31"/>
    </location>
</feature>
<evidence type="ECO:0000313" key="28">
    <source>
        <dbReference type="EMBL" id="RYU10512.1"/>
    </source>
</evidence>
<comment type="caution">
    <text evidence="28">The sequence shown here is derived from an EMBL/GenBank/DDBJ whole genome shotgun (WGS) entry which is preliminary data.</text>
</comment>
<feature type="transmembrane region" description="Helical" evidence="26">
    <location>
        <begin position="111"/>
        <end position="130"/>
    </location>
</feature>
<dbReference type="GO" id="GO:0022857">
    <property type="term" value="F:transmembrane transporter activity"/>
    <property type="evidence" value="ECO:0007669"/>
    <property type="project" value="InterPro"/>
</dbReference>
<feature type="transmembrane region" description="Helical" evidence="26">
    <location>
        <begin position="259"/>
        <end position="280"/>
    </location>
</feature>
<dbReference type="Gene3D" id="1.20.1250.20">
    <property type="entry name" value="MFS general substrate transporter like domains"/>
    <property type="match status" value="2"/>
</dbReference>
<evidence type="ECO:0000256" key="15">
    <source>
        <dbReference type="ARBA" id="ARBA00044898"/>
    </source>
</evidence>
<comment type="catalytic activity">
    <reaction evidence="10">
        <text>L-histidyl-glycine(out) = L-histidyl-glycine(in)</text>
        <dbReference type="Rhea" id="RHEA:79395"/>
        <dbReference type="ChEBI" id="CHEBI:229957"/>
    </reaction>
</comment>
<evidence type="ECO:0000256" key="2">
    <source>
        <dbReference type="ARBA" id="ARBA00004651"/>
    </source>
</evidence>
<keyword evidence="29" id="KW-1185">Reference proteome</keyword>
<comment type="similarity">
    <text evidence="3">Belongs to the major facilitator superfamily.</text>
</comment>
<accession>A0A4Q5IWP9</accession>
<feature type="transmembrane region" description="Helical" evidence="26">
    <location>
        <begin position="317"/>
        <end position="338"/>
    </location>
</feature>
<feature type="transmembrane region" description="Helical" evidence="26">
    <location>
        <begin position="142"/>
        <end position="162"/>
    </location>
</feature>
<evidence type="ECO:0000256" key="23">
    <source>
        <dbReference type="ARBA" id="ARBA00045018"/>
    </source>
</evidence>
<evidence type="ECO:0000256" key="22">
    <source>
        <dbReference type="ARBA" id="ARBA00044985"/>
    </source>
</evidence>
<dbReference type="EMBL" id="SDPU01000029">
    <property type="protein sequence ID" value="RYU10512.1"/>
    <property type="molecule type" value="Genomic_DNA"/>
</dbReference>
<dbReference type="RefSeq" id="WP_129988467.1">
    <property type="nucleotide sequence ID" value="NZ_SDPU01000029.1"/>
</dbReference>
<comment type="catalytic activity">
    <reaction evidence="15">
        <text>L-aspartyl-L-lysine(out) = L-aspartyl-L-lysine(in)</text>
        <dbReference type="Rhea" id="RHEA:79411"/>
        <dbReference type="ChEBI" id="CHEBI:229953"/>
    </reaction>
</comment>
<gene>
    <name evidence="28" type="ORF">ETU37_16570</name>
</gene>
<comment type="catalytic activity">
    <reaction evidence="12">
        <text>L-alpha-aminoacyl-L-histidine(out) = L-alpha-aminoacyl-L-histidine(in)</text>
        <dbReference type="Rhea" id="RHEA:79375"/>
        <dbReference type="ChEBI" id="CHEBI:229967"/>
    </reaction>
</comment>
<evidence type="ECO:0000256" key="21">
    <source>
        <dbReference type="ARBA" id="ARBA00044924"/>
    </source>
</evidence>
<feature type="transmembrane region" description="Helical" evidence="26">
    <location>
        <begin position="226"/>
        <end position="247"/>
    </location>
</feature>
<evidence type="ECO:0000256" key="16">
    <source>
        <dbReference type="ARBA" id="ARBA00044899"/>
    </source>
</evidence>
<dbReference type="PANTHER" id="PTHR23512:SF3">
    <property type="entry name" value="MAJOR FACILITATOR SUPERFAMILY DOMAIN-CONTAINING PROTEIN 1"/>
    <property type="match status" value="1"/>
</dbReference>
<feature type="transmembrane region" description="Helical" evidence="26">
    <location>
        <begin position="84"/>
        <end position="105"/>
    </location>
</feature>
<dbReference type="PROSITE" id="PS50850">
    <property type="entry name" value="MFS"/>
    <property type="match status" value="1"/>
</dbReference>
<evidence type="ECO:0000256" key="13">
    <source>
        <dbReference type="ARBA" id="ARBA00044891"/>
    </source>
</evidence>
<feature type="transmembrane region" description="Helical" evidence="26">
    <location>
        <begin position="174"/>
        <end position="192"/>
    </location>
</feature>
<evidence type="ECO:0000256" key="19">
    <source>
        <dbReference type="ARBA" id="ARBA00044912"/>
    </source>
</evidence>
<dbReference type="InterPro" id="IPR020846">
    <property type="entry name" value="MFS_dom"/>
</dbReference>
<organism evidence="28 29">
    <name type="scientific">Nocardioides iriomotensis</name>
    <dbReference type="NCBI Taxonomy" id="715784"/>
    <lineage>
        <taxon>Bacteria</taxon>
        <taxon>Bacillati</taxon>
        <taxon>Actinomycetota</taxon>
        <taxon>Actinomycetes</taxon>
        <taxon>Propionibacteriales</taxon>
        <taxon>Nocardioidaceae</taxon>
        <taxon>Nocardioides</taxon>
    </lineage>
</organism>
<comment type="catalytic activity">
    <reaction evidence="9">
        <text>L-lysyl-L-alanine(out) = L-lysyl-L-alanine(in)</text>
        <dbReference type="Rhea" id="RHEA:79399"/>
        <dbReference type="ChEBI" id="CHEBI:229954"/>
    </reaction>
</comment>
<dbReference type="Pfam" id="PF07690">
    <property type="entry name" value="MFS_1"/>
    <property type="match status" value="1"/>
</dbReference>
<evidence type="ECO:0000256" key="20">
    <source>
        <dbReference type="ARBA" id="ARBA00044919"/>
    </source>
</evidence>
<evidence type="ECO:0000256" key="4">
    <source>
        <dbReference type="ARBA" id="ARBA00022448"/>
    </source>
</evidence>
<evidence type="ECO:0000256" key="12">
    <source>
        <dbReference type="ARBA" id="ARBA00044884"/>
    </source>
</evidence>
<dbReference type="GO" id="GO:0005765">
    <property type="term" value="C:lysosomal membrane"/>
    <property type="evidence" value="ECO:0007669"/>
    <property type="project" value="UniProtKB-SubCell"/>
</dbReference>
<keyword evidence="7 26" id="KW-0472">Membrane</keyword>
<evidence type="ECO:0000256" key="1">
    <source>
        <dbReference type="ARBA" id="ARBA00004155"/>
    </source>
</evidence>
<dbReference type="GO" id="GO:0005886">
    <property type="term" value="C:plasma membrane"/>
    <property type="evidence" value="ECO:0007669"/>
    <property type="project" value="UniProtKB-SubCell"/>
</dbReference>
<dbReference type="OrthoDB" id="4332123at2"/>
<proteinExistence type="inferred from homology"/>
<evidence type="ECO:0000256" key="11">
    <source>
        <dbReference type="ARBA" id="ARBA00044881"/>
    </source>
</evidence>
<keyword evidence="8" id="KW-0458">Lysosome</keyword>
<evidence type="ECO:0000256" key="25">
    <source>
        <dbReference type="ARBA" id="ARBA00046376"/>
    </source>
</evidence>
<comment type="subcellular location">
    <subcellularLocation>
        <location evidence="2">Cell membrane</location>
        <topology evidence="2">Multi-pass membrane protein</topology>
    </subcellularLocation>
    <subcellularLocation>
        <location evidence="1">Lysosome membrane</location>
        <topology evidence="1">Multi-pass membrane protein</topology>
    </subcellularLocation>
</comment>
<dbReference type="InterPro" id="IPR036259">
    <property type="entry name" value="MFS_trans_sf"/>
</dbReference>
<comment type="catalytic activity">
    <reaction evidence="11">
        <text>L-alpha-aminoacyl-L-arginine(out) = L-alpha-aminoacyl-L-arginine(in)</text>
        <dbReference type="Rhea" id="RHEA:79367"/>
        <dbReference type="ChEBI" id="CHEBI:229968"/>
    </reaction>
</comment>
<comment type="catalytic activity">
    <reaction evidence="13">
        <text>L-lysyl-L-alpha-amino acid(out) = L-lysyl-L-alpha-amino acid(in)</text>
        <dbReference type="Rhea" id="RHEA:79387"/>
        <dbReference type="ChEBI" id="CHEBI:229965"/>
    </reaction>
</comment>
<evidence type="ECO:0000256" key="8">
    <source>
        <dbReference type="ARBA" id="ARBA00023228"/>
    </source>
</evidence>
<reference evidence="28 29" key="1">
    <citation type="submission" date="2019-01" db="EMBL/GenBank/DDBJ databases">
        <title>Nocardioides guangzhouensis sp. nov., an actinobacterium isolated from soil.</title>
        <authorList>
            <person name="Fu Y."/>
            <person name="Cai Y."/>
            <person name="Lin Z."/>
            <person name="Chen P."/>
        </authorList>
    </citation>
    <scope>NUCLEOTIDE SEQUENCE [LARGE SCALE GENOMIC DNA]</scope>
    <source>
        <strain evidence="28 29">NBRC 105384</strain>
    </source>
</reference>
<evidence type="ECO:0000259" key="27">
    <source>
        <dbReference type="PROSITE" id="PS50850"/>
    </source>
</evidence>
<comment type="catalytic activity">
    <reaction evidence="17">
        <text>L-lysyl-L-lysine(out) = L-lysyl-L-lysine(in)</text>
        <dbReference type="Rhea" id="RHEA:79403"/>
        <dbReference type="ChEBI" id="CHEBI:229956"/>
    </reaction>
</comment>
<feature type="domain" description="Major facilitator superfamily (MFS) profile" evidence="27">
    <location>
        <begin position="18"/>
        <end position="418"/>
    </location>
</feature>